<dbReference type="PANTHER" id="PTHR31623:SF20">
    <property type="entry name" value="VINORINE SYNTHASE-LIKE"/>
    <property type="match status" value="1"/>
</dbReference>
<comment type="similarity">
    <text evidence="1">Belongs to the plant acyltransferase family.</text>
</comment>
<keyword evidence="2" id="KW-0808">Transferase</keyword>
<organism evidence="4">
    <name type="scientific">Populus alba</name>
    <name type="common">White poplar</name>
    <dbReference type="NCBI Taxonomy" id="43335"/>
    <lineage>
        <taxon>Eukaryota</taxon>
        <taxon>Viridiplantae</taxon>
        <taxon>Streptophyta</taxon>
        <taxon>Embryophyta</taxon>
        <taxon>Tracheophyta</taxon>
        <taxon>Spermatophyta</taxon>
        <taxon>Magnoliopsida</taxon>
        <taxon>eudicotyledons</taxon>
        <taxon>Gunneridae</taxon>
        <taxon>Pentapetalae</taxon>
        <taxon>rosids</taxon>
        <taxon>fabids</taxon>
        <taxon>Malpighiales</taxon>
        <taxon>Salicaceae</taxon>
        <taxon>Saliceae</taxon>
        <taxon>Populus</taxon>
    </lineage>
</organism>
<sequence>MSEFFEHPEIEWLDKFLTCSPFSKESYDDVHVPLSAFQANIFARGRMVVGGCMSRKIGDGVTAFVFCGTWAAITRGAHHRTVHPDFARASSIFPPIDPFLKTCYSTVERWWLLPGRQARNKKIFV</sequence>
<dbReference type="AlphaFoldDB" id="A0A4V6ACR3"/>
<proteinExistence type="inferred from homology"/>
<dbReference type="Pfam" id="PF02458">
    <property type="entry name" value="Transferase"/>
    <property type="match status" value="1"/>
</dbReference>
<dbReference type="EMBL" id="RCHU01000001">
    <property type="protein sequence ID" value="TKS18686.1"/>
    <property type="molecule type" value="Genomic_DNA"/>
</dbReference>
<dbReference type="PANTHER" id="PTHR31623">
    <property type="entry name" value="F21J9.9"/>
    <property type="match status" value="1"/>
</dbReference>
<keyword evidence="3" id="KW-0012">Acyltransferase</keyword>
<comment type="caution">
    <text evidence="4">The sequence shown here is derived from an EMBL/GenBank/DDBJ whole genome shotgun (WGS) entry which is preliminary data.</text>
</comment>
<accession>A0A4V6ACR3</accession>
<name>A0A4V6ACR3_POPAL</name>
<protein>
    <submittedName>
        <fullName evidence="4">Uncharacterized protein</fullName>
    </submittedName>
</protein>
<dbReference type="Gene3D" id="3.30.559.10">
    <property type="entry name" value="Chloramphenicol acetyltransferase-like domain"/>
    <property type="match status" value="1"/>
</dbReference>
<evidence type="ECO:0000256" key="2">
    <source>
        <dbReference type="ARBA" id="ARBA00022679"/>
    </source>
</evidence>
<evidence type="ECO:0000256" key="3">
    <source>
        <dbReference type="ARBA" id="ARBA00023315"/>
    </source>
</evidence>
<reference evidence="4" key="1">
    <citation type="submission" date="2018-10" db="EMBL/GenBank/DDBJ databases">
        <title>Population genomic analysis revealed the cold adaptation of white poplar.</title>
        <authorList>
            <person name="Liu Y.-J."/>
        </authorList>
    </citation>
    <scope>NUCLEOTIDE SEQUENCE [LARGE SCALE GENOMIC DNA]</scope>
    <source>
        <strain evidence="4">PAL-ZL1</strain>
    </source>
</reference>
<dbReference type="GO" id="GO:0016746">
    <property type="term" value="F:acyltransferase activity"/>
    <property type="evidence" value="ECO:0007669"/>
    <property type="project" value="UniProtKB-KW"/>
</dbReference>
<evidence type="ECO:0000256" key="1">
    <source>
        <dbReference type="ARBA" id="ARBA00009861"/>
    </source>
</evidence>
<dbReference type="InterPro" id="IPR023213">
    <property type="entry name" value="CAT-like_dom_sf"/>
</dbReference>
<gene>
    <name evidence="4" type="ORF">D5086_0000003550</name>
</gene>
<evidence type="ECO:0000313" key="4">
    <source>
        <dbReference type="EMBL" id="TKS18686.1"/>
    </source>
</evidence>